<proteinExistence type="predicted"/>
<name>A0A392U418_9FABA</name>
<organism evidence="2 3">
    <name type="scientific">Trifolium medium</name>
    <dbReference type="NCBI Taxonomy" id="97028"/>
    <lineage>
        <taxon>Eukaryota</taxon>
        <taxon>Viridiplantae</taxon>
        <taxon>Streptophyta</taxon>
        <taxon>Embryophyta</taxon>
        <taxon>Tracheophyta</taxon>
        <taxon>Spermatophyta</taxon>
        <taxon>Magnoliopsida</taxon>
        <taxon>eudicotyledons</taxon>
        <taxon>Gunneridae</taxon>
        <taxon>Pentapetalae</taxon>
        <taxon>rosids</taxon>
        <taxon>fabids</taxon>
        <taxon>Fabales</taxon>
        <taxon>Fabaceae</taxon>
        <taxon>Papilionoideae</taxon>
        <taxon>50 kb inversion clade</taxon>
        <taxon>NPAAA clade</taxon>
        <taxon>Hologalegina</taxon>
        <taxon>IRL clade</taxon>
        <taxon>Trifolieae</taxon>
        <taxon>Trifolium</taxon>
    </lineage>
</organism>
<keyword evidence="3" id="KW-1185">Reference proteome</keyword>
<accession>A0A392U418</accession>
<evidence type="ECO:0000313" key="3">
    <source>
        <dbReference type="Proteomes" id="UP000265520"/>
    </source>
</evidence>
<feature type="compositionally biased region" description="Low complexity" evidence="1">
    <location>
        <begin position="1"/>
        <end position="22"/>
    </location>
</feature>
<comment type="caution">
    <text evidence="2">The sequence shown here is derived from an EMBL/GenBank/DDBJ whole genome shotgun (WGS) entry which is preliminary data.</text>
</comment>
<dbReference type="AlphaFoldDB" id="A0A392U418"/>
<feature type="non-terminal residue" evidence="2">
    <location>
        <position position="36"/>
    </location>
</feature>
<reference evidence="2 3" key="1">
    <citation type="journal article" date="2018" name="Front. Plant Sci.">
        <title>Red Clover (Trifolium pratense) and Zigzag Clover (T. medium) - A Picture of Genomic Similarities and Differences.</title>
        <authorList>
            <person name="Dluhosova J."/>
            <person name="Istvanek J."/>
            <person name="Nedelnik J."/>
            <person name="Repkova J."/>
        </authorList>
    </citation>
    <scope>NUCLEOTIDE SEQUENCE [LARGE SCALE GENOMIC DNA]</scope>
    <source>
        <strain evidence="3">cv. 10/8</strain>
        <tissue evidence="2">Leaf</tissue>
    </source>
</reference>
<protein>
    <submittedName>
        <fullName evidence="2">Uncharacterized protein</fullName>
    </submittedName>
</protein>
<evidence type="ECO:0000313" key="2">
    <source>
        <dbReference type="EMBL" id="MCI67457.1"/>
    </source>
</evidence>
<dbReference type="Proteomes" id="UP000265520">
    <property type="component" value="Unassembled WGS sequence"/>
</dbReference>
<sequence length="36" mass="3891">MFSSSWREAASSSLSEAQAHSATTQEHARSLQLAAR</sequence>
<feature type="region of interest" description="Disordered" evidence="1">
    <location>
        <begin position="1"/>
        <end position="36"/>
    </location>
</feature>
<evidence type="ECO:0000256" key="1">
    <source>
        <dbReference type="SAM" id="MobiDB-lite"/>
    </source>
</evidence>
<dbReference type="EMBL" id="LXQA010717389">
    <property type="protein sequence ID" value="MCI67457.1"/>
    <property type="molecule type" value="Genomic_DNA"/>
</dbReference>